<dbReference type="GeneTree" id="ENSGT00940000159910"/>
<organism evidence="2 3">
    <name type="scientific">Hucho hucho</name>
    <name type="common">huchen</name>
    <dbReference type="NCBI Taxonomy" id="62062"/>
    <lineage>
        <taxon>Eukaryota</taxon>
        <taxon>Metazoa</taxon>
        <taxon>Chordata</taxon>
        <taxon>Craniata</taxon>
        <taxon>Vertebrata</taxon>
        <taxon>Euteleostomi</taxon>
        <taxon>Actinopterygii</taxon>
        <taxon>Neopterygii</taxon>
        <taxon>Teleostei</taxon>
        <taxon>Protacanthopterygii</taxon>
        <taxon>Salmoniformes</taxon>
        <taxon>Salmonidae</taxon>
        <taxon>Salmoninae</taxon>
        <taxon>Hucho</taxon>
    </lineage>
</organism>
<reference evidence="3" key="1">
    <citation type="submission" date="2018-06" db="EMBL/GenBank/DDBJ databases">
        <title>Genome assembly of Danube salmon.</title>
        <authorList>
            <person name="Macqueen D.J."/>
            <person name="Gundappa M.K."/>
        </authorList>
    </citation>
    <scope>NUCLEOTIDE SEQUENCE [LARGE SCALE GENOMIC DNA]</scope>
</reference>
<dbReference type="Gene3D" id="1.20.58.630">
    <property type="match status" value="1"/>
</dbReference>
<reference evidence="2" key="2">
    <citation type="submission" date="2025-08" db="UniProtKB">
        <authorList>
            <consortium name="Ensembl"/>
        </authorList>
    </citation>
    <scope>IDENTIFICATION</scope>
</reference>
<evidence type="ECO:0000259" key="1">
    <source>
        <dbReference type="Pfam" id="PF02181"/>
    </source>
</evidence>
<dbReference type="Proteomes" id="UP000314982">
    <property type="component" value="Unassembled WGS sequence"/>
</dbReference>
<accession>A0A4W5LVH2</accession>
<dbReference type="AlphaFoldDB" id="A0A4W5LVH2"/>
<evidence type="ECO:0000313" key="2">
    <source>
        <dbReference type="Ensembl" id="ENSHHUP00000030291.1"/>
    </source>
</evidence>
<dbReference type="PANTHER" id="PTHR45691:SF4">
    <property type="entry name" value="PROTEIN DIAPHANOUS HOMOLOG 1"/>
    <property type="match status" value="1"/>
</dbReference>
<dbReference type="PANTHER" id="PTHR45691">
    <property type="entry name" value="PROTEIN DIAPHANOUS"/>
    <property type="match status" value="1"/>
</dbReference>
<dbReference type="SUPFAM" id="SSF101447">
    <property type="entry name" value="Formin homology 2 domain (FH2 domain)"/>
    <property type="match status" value="1"/>
</dbReference>
<dbReference type="GO" id="GO:0030041">
    <property type="term" value="P:actin filament polymerization"/>
    <property type="evidence" value="ECO:0007669"/>
    <property type="project" value="TreeGrafter"/>
</dbReference>
<dbReference type="InterPro" id="IPR051412">
    <property type="entry name" value="Formin_Homology_Diaphanous_sf"/>
</dbReference>
<dbReference type="Ensembl" id="ENSHHUT00000031548.1">
    <property type="protein sequence ID" value="ENSHHUP00000030291.1"/>
    <property type="gene ID" value="ENSHHUG00000019282.1"/>
</dbReference>
<evidence type="ECO:0000313" key="3">
    <source>
        <dbReference type="Proteomes" id="UP000314982"/>
    </source>
</evidence>
<proteinExistence type="predicted"/>
<dbReference type="STRING" id="62062.ENSHHUP00000030291"/>
<feature type="domain" description="FH2" evidence="1">
    <location>
        <begin position="8"/>
        <end position="74"/>
    </location>
</feature>
<keyword evidence="3" id="KW-1185">Reference proteome</keyword>
<reference evidence="2" key="3">
    <citation type="submission" date="2025-09" db="UniProtKB">
        <authorList>
            <consortium name="Ensembl"/>
        </authorList>
    </citation>
    <scope>IDENTIFICATION</scope>
</reference>
<protein>
    <recommendedName>
        <fullName evidence="1">FH2 domain-containing protein</fullName>
    </recommendedName>
</protein>
<dbReference type="InterPro" id="IPR015425">
    <property type="entry name" value="FH2_Formin"/>
</dbReference>
<dbReference type="GO" id="GO:0005884">
    <property type="term" value="C:actin filament"/>
    <property type="evidence" value="ECO:0007669"/>
    <property type="project" value="TreeGrafter"/>
</dbReference>
<sequence length="101" mass="11432">MGCVCVSAIFLGSFRMPYEEIKNVILEINEKLLSESMVQNLIKQLPEQETLNVLGEMKDEYEDLAEAEQFGVVVRTHTHMLLSDLTTKTWGEPCGLLENKA</sequence>
<dbReference type="Pfam" id="PF02181">
    <property type="entry name" value="FH2"/>
    <property type="match status" value="1"/>
</dbReference>
<name>A0A4W5LVH2_9TELE</name>